<evidence type="ECO:0000313" key="1">
    <source>
        <dbReference type="EMBL" id="NEZ56672.1"/>
    </source>
</evidence>
<dbReference type="RefSeq" id="WP_163665439.1">
    <property type="nucleotide sequence ID" value="NZ_QXHD01000004.1"/>
</dbReference>
<protein>
    <submittedName>
        <fullName evidence="1">DUF1816 domain-containing protein</fullName>
    </submittedName>
</protein>
<reference evidence="1 2" key="1">
    <citation type="journal article" date="2020" name="Microb. Ecol.">
        <title>Ecogenomics of the Marine Benthic Filamentous Cyanobacterium Adonisia.</title>
        <authorList>
            <person name="Walter J.M."/>
            <person name="Coutinho F.H."/>
            <person name="Leomil L."/>
            <person name="Hargreaves P.I."/>
            <person name="Campeao M.E."/>
            <person name="Vieira V.V."/>
            <person name="Silva B.S."/>
            <person name="Fistarol G.O."/>
            <person name="Salomon P.S."/>
            <person name="Sawabe T."/>
            <person name="Mino S."/>
            <person name="Hosokawa M."/>
            <person name="Miyashita H."/>
            <person name="Maruyama F."/>
            <person name="van Verk M.C."/>
            <person name="Dutilh B.E."/>
            <person name="Thompson C.C."/>
            <person name="Thompson F.L."/>
        </authorList>
    </citation>
    <scope>NUCLEOTIDE SEQUENCE [LARGE SCALE GENOMIC DNA]</scope>
    <source>
        <strain evidence="1 2">CCMR0081</strain>
    </source>
</reference>
<organism evidence="1 2">
    <name type="scientific">Adonisia turfae CCMR0081</name>
    <dbReference type="NCBI Taxonomy" id="2292702"/>
    <lineage>
        <taxon>Bacteria</taxon>
        <taxon>Bacillati</taxon>
        <taxon>Cyanobacteriota</taxon>
        <taxon>Adonisia</taxon>
        <taxon>Adonisia turfae</taxon>
    </lineage>
</organism>
<comment type="caution">
    <text evidence="1">The sequence shown here is derived from an EMBL/GenBank/DDBJ whole genome shotgun (WGS) entry which is preliminary data.</text>
</comment>
<keyword evidence="2" id="KW-1185">Reference proteome</keyword>
<evidence type="ECO:0000313" key="2">
    <source>
        <dbReference type="Proteomes" id="UP000481033"/>
    </source>
</evidence>
<dbReference type="AlphaFoldDB" id="A0A6M0RLI3"/>
<dbReference type="Proteomes" id="UP000481033">
    <property type="component" value="Unassembled WGS sequence"/>
</dbReference>
<dbReference type="Pfam" id="PF08846">
    <property type="entry name" value="DUF1816"/>
    <property type="match status" value="1"/>
</dbReference>
<proteinExistence type="predicted"/>
<sequence>MKSFLSNLFSSFSKPWWVEISTSQPRCLYYFGPFDTEREATQYQGGYIEDLEQEGAQQIDVAIKCCAEPAHLTVEYTEPSNVTPVYNN</sequence>
<gene>
    <name evidence="1" type="ORF">DXZ20_13495</name>
</gene>
<dbReference type="EMBL" id="QXHD01000004">
    <property type="protein sequence ID" value="NEZ56672.1"/>
    <property type="molecule type" value="Genomic_DNA"/>
</dbReference>
<name>A0A6M0RLI3_9CYAN</name>
<accession>A0A6M0RLI3</accession>
<dbReference type="InterPro" id="IPR014945">
    <property type="entry name" value="DUF1816"/>
</dbReference>